<protein>
    <recommendedName>
        <fullName evidence="3">Anthranilate synthase component 1</fullName>
    </recommendedName>
</protein>
<name>A0A7W9SEK3_9FIRM</name>
<dbReference type="Pfam" id="PF04715">
    <property type="entry name" value="Anth_synt_I_N"/>
    <property type="match status" value="1"/>
</dbReference>
<dbReference type="InterPro" id="IPR019999">
    <property type="entry name" value="Anth_synth_I-like"/>
</dbReference>
<evidence type="ECO:0000256" key="5">
    <source>
        <dbReference type="ARBA" id="ARBA00022842"/>
    </source>
</evidence>
<organism evidence="11 12">
    <name type="scientific">Oribacterium sinus</name>
    <dbReference type="NCBI Taxonomy" id="237576"/>
    <lineage>
        <taxon>Bacteria</taxon>
        <taxon>Bacillati</taxon>
        <taxon>Bacillota</taxon>
        <taxon>Clostridia</taxon>
        <taxon>Lachnospirales</taxon>
        <taxon>Lachnospiraceae</taxon>
        <taxon>Oribacterium</taxon>
    </lineage>
</organism>
<dbReference type="AlphaFoldDB" id="A0A7W9SEK3"/>
<proteinExistence type="predicted"/>
<keyword evidence="4" id="KW-0479">Metal-binding</keyword>
<evidence type="ECO:0000256" key="2">
    <source>
        <dbReference type="ARBA" id="ARBA00011575"/>
    </source>
</evidence>
<evidence type="ECO:0000256" key="1">
    <source>
        <dbReference type="ARBA" id="ARBA00001946"/>
    </source>
</evidence>
<dbReference type="InterPro" id="IPR006805">
    <property type="entry name" value="Anth_synth_I_N"/>
</dbReference>
<evidence type="ECO:0000256" key="6">
    <source>
        <dbReference type="ARBA" id="ARBA00023239"/>
    </source>
</evidence>
<dbReference type="PANTHER" id="PTHR11236">
    <property type="entry name" value="AMINOBENZOATE/ANTHRANILATE SYNTHASE"/>
    <property type="match status" value="1"/>
</dbReference>
<evidence type="ECO:0000256" key="4">
    <source>
        <dbReference type="ARBA" id="ARBA00022723"/>
    </source>
</evidence>
<dbReference type="RefSeq" id="WP_183682671.1">
    <property type="nucleotide sequence ID" value="NZ_JACHHH010000002.1"/>
</dbReference>
<dbReference type="GeneID" id="85014110"/>
<dbReference type="GO" id="GO:0046872">
    <property type="term" value="F:metal ion binding"/>
    <property type="evidence" value="ECO:0007669"/>
    <property type="project" value="UniProtKB-KW"/>
</dbReference>
<dbReference type="GO" id="GO:0000162">
    <property type="term" value="P:L-tryptophan biosynthetic process"/>
    <property type="evidence" value="ECO:0007669"/>
    <property type="project" value="TreeGrafter"/>
</dbReference>
<comment type="cofactor">
    <cofactor evidence="1">
        <name>Mg(2+)</name>
        <dbReference type="ChEBI" id="CHEBI:18420"/>
    </cofactor>
</comment>
<evidence type="ECO:0000259" key="9">
    <source>
        <dbReference type="Pfam" id="PF00425"/>
    </source>
</evidence>
<evidence type="ECO:0000313" key="12">
    <source>
        <dbReference type="Proteomes" id="UP000522163"/>
    </source>
</evidence>
<dbReference type="Gene3D" id="3.60.120.10">
    <property type="entry name" value="Anthranilate synthase"/>
    <property type="match status" value="1"/>
</dbReference>
<dbReference type="GO" id="GO:0004049">
    <property type="term" value="F:anthranilate synthase activity"/>
    <property type="evidence" value="ECO:0007669"/>
    <property type="project" value="UniProtKB-EC"/>
</dbReference>
<evidence type="ECO:0000256" key="3">
    <source>
        <dbReference type="ARBA" id="ARBA00020653"/>
    </source>
</evidence>
<gene>
    <name evidence="11" type="ORF">HNQ46_000550</name>
</gene>
<comment type="caution">
    <text evidence="11">The sequence shown here is derived from an EMBL/GenBank/DDBJ whole genome shotgun (WGS) entry which is preliminary data.</text>
</comment>
<comment type="catalytic activity">
    <reaction evidence="8">
        <text>chorismate + L-glutamine = anthranilate + pyruvate + L-glutamate + H(+)</text>
        <dbReference type="Rhea" id="RHEA:21732"/>
        <dbReference type="ChEBI" id="CHEBI:15361"/>
        <dbReference type="ChEBI" id="CHEBI:15378"/>
        <dbReference type="ChEBI" id="CHEBI:16567"/>
        <dbReference type="ChEBI" id="CHEBI:29748"/>
        <dbReference type="ChEBI" id="CHEBI:29985"/>
        <dbReference type="ChEBI" id="CHEBI:58359"/>
        <dbReference type="EC" id="4.1.3.27"/>
    </reaction>
</comment>
<reference evidence="11 12" key="1">
    <citation type="submission" date="2020-08" db="EMBL/GenBank/DDBJ databases">
        <title>Genomic Encyclopedia of Type Strains, Phase IV (KMG-IV): sequencing the most valuable type-strain genomes for metagenomic binning, comparative biology and taxonomic classification.</title>
        <authorList>
            <person name="Goeker M."/>
        </authorList>
    </citation>
    <scope>NUCLEOTIDE SEQUENCE [LARGE SCALE GENOMIC DNA]</scope>
    <source>
        <strain evidence="11 12">DSM 17245</strain>
    </source>
</reference>
<dbReference type="InterPro" id="IPR015890">
    <property type="entry name" value="Chorismate_C"/>
</dbReference>
<feature type="domain" description="Anthranilate synthase component I N-terminal" evidence="10">
    <location>
        <begin position="33"/>
        <end position="169"/>
    </location>
</feature>
<dbReference type="Proteomes" id="UP000522163">
    <property type="component" value="Unassembled WGS sequence"/>
</dbReference>
<dbReference type="Pfam" id="PF00425">
    <property type="entry name" value="Chorismate_bind"/>
    <property type="match status" value="1"/>
</dbReference>
<evidence type="ECO:0000256" key="8">
    <source>
        <dbReference type="ARBA" id="ARBA00047683"/>
    </source>
</evidence>
<dbReference type="SUPFAM" id="SSF56322">
    <property type="entry name" value="ADC synthase"/>
    <property type="match status" value="1"/>
</dbReference>
<keyword evidence="5" id="KW-0460">Magnesium</keyword>
<dbReference type="EMBL" id="JACHHH010000002">
    <property type="protein sequence ID" value="MBB6040587.1"/>
    <property type="molecule type" value="Genomic_DNA"/>
</dbReference>
<comment type="function">
    <text evidence="7">Part of a heterotetrameric complex that catalyzes the two-step biosynthesis of anthranilate, an intermediate in the biosynthesis of L-tryptophan. In the first step, the glutamine-binding beta subunit (TrpG) of anthranilate synthase (AS) provides the glutamine amidotransferase activity which generates ammonia as a substrate that, along with chorismate, is used in the second step, catalyzed by the large alpha subunit of AS (TrpE) to produce anthranilate. In the absence of TrpG, TrpE can synthesize anthranilate directly from chorismate and high concentrations of ammonia.</text>
</comment>
<comment type="subunit">
    <text evidence="2">Heterotetramer consisting of two non-identical subunits: a beta subunit (TrpG) and a large alpha subunit (TrpE).</text>
</comment>
<evidence type="ECO:0000259" key="10">
    <source>
        <dbReference type="Pfam" id="PF04715"/>
    </source>
</evidence>
<evidence type="ECO:0000313" key="11">
    <source>
        <dbReference type="EMBL" id="MBB6040587.1"/>
    </source>
</evidence>
<feature type="domain" description="Chorismate-utilising enzyme C-terminal" evidence="9">
    <location>
        <begin position="219"/>
        <end position="472"/>
    </location>
</feature>
<dbReference type="PANTHER" id="PTHR11236:SF48">
    <property type="entry name" value="ISOCHORISMATE SYNTHASE MENF"/>
    <property type="match status" value="1"/>
</dbReference>
<sequence>MMIRPSLVEMEAYRKDESLRLLPVMKEIFSDFITPITALSILKNISQNVFLLESMEDREKWGRYTFLGYDPKQSISCKNGIVESSGLKLPTKDPKALIRQILQEHKAPKVPGAPSFTGGLVGYFAYDFIQYEENSLHFSGKDEEDFQDLDLMLFDKIICFDHFLQKIFLIVNMSLSEGEAGYKRAVLELENMHRLLKSGEQKKEEPGRCLSDFRLLHSKEEYMQMVKKAKRHLKDGDIFQIVLSNRLEADYEGSLLESYRHLRCLNPSPYLFYFSSKDLELAGASPETLVKLEEGVLQTFPLAGTRKRGVTEEEDKRIAMELLQDEKEVSEHDMLVDLGRNDIGKIAKVGTVKVEKYHEIQRYSHVMHIGSTVMGELKEGYDALDCVSAVLPAGTLSGAPKIRAMQLIDDIEQNRRGIYGGGIGYIDFNGNLDLCIAIRFAYKKNGKVGIRSGAGIVVDSSEEKEFEECKNKAQAMVEAIRRGEEAE</sequence>
<keyword evidence="6 11" id="KW-0456">Lyase</keyword>
<accession>A0A7W9SEK3</accession>
<dbReference type="InterPro" id="IPR005801">
    <property type="entry name" value="ADC_synthase"/>
</dbReference>
<evidence type="ECO:0000256" key="7">
    <source>
        <dbReference type="ARBA" id="ARBA00025634"/>
    </source>
</evidence>
<dbReference type="PRINTS" id="PR00095">
    <property type="entry name" value="ANTSNTHASEI"/>
</dbReference>